<dbReference type="EMBL" id="JAHLFV010000232">
    <property type="protein sequence ID" value="MBU3850907.1"/>
    <property type="molecule type" value="Genomic_DNA"/>
</dbReference>
<evidence type="ECO:0000259" key="2">
    <source>
        <dbReference type="Pfam" id="PF09917"/>
    </source>
</evidence>
<protein>
    <submittedName>
        <fullName evidence="3">DUF2147 domain-containing protein</fullName>
    </submittedName>
</protein>
<sequence length="182" mass="20686">MTKRHNLFLCCLLVIFTLTTGIVFAQNANNDPAEGYWKSIDEKTGEITGVWKIYINTDKLLYGELVWIPNKDPRTLAEVCTQVSKYDEIPFSGNPAERTVLNTPWLYKLQFKSAGEWKQGHIIDPSDGNHYYCGVTYKDGKLVMRGSLDKRGWLGRSQTWESISQAEVEKLIAEANATYGIK</sequence>
<comment type="caution">
    <text evidence="3">The sequence shown here is derived from an EMBL/GenBank/DDBJ whole genome shotgun (WGS) entry which is preliminary data.</text>
</comment>
<dbReference type="InterPro" id="IPR019223">
    <property type="entry name" value="DUF2147"/>
</dbReference>
<dbReference type="Proteomes" id="UP000823914">
    <property type="component" value="Unassembled WGS sequence"/>
</dbReference>
<reference evidence="3" key="1">
    <citation type="journal article" date="2021" name="PeerJ">
        <title>Extensive microbial diversity within the chicken gut microbiome revealed by metagenomics and culture.</title>
        <authorList>
            <person name="Gilroy R."/>
            <person name="Ravi A."/>
            <person name="Getino M."/>
            <person name="Pursley I."/>
            <person name="Horton D.L."/>
            <person name="Alikhan N.F."/>
            <person name="Baker D."/>
            <person name="Gharbi K."/>
            <person name="Hall N."/>
            <person name="Watson M."/>
            <person name="Adriaenssens E.M."/>
            <person name="Foster-Nyarko E."/>
            <person name="Jarju S."/>
            <person name="Secka A."/>
            <person name="Antonio M."/>
            <person name="Oren A."/>
            <person name="Chaudhuri R.R."/>
            <person name="La Ragione R."/>
            <person name="Hildebrand F."/>
            <person name="Pallen M.J."/>
        </authorList>
    </citation>
    <scope>NUCLEOTIDE SEQUENCE</scope>
    <source>
        <strain evidence="3">Gambia15-2214</strain>
    </source>
</reference>
<evidence type="ECO:0000313" key="4">
    <source>
        <dbReference type="Proteomes" id="UP000823914"/>
    </source>
</evidence>
<dbReference type="Gene3D" id="2.40.128.520">
    <property type="match status" value="1"/>
</dbReference>
<evidence type="ECO:0000313" key="3">
    <source>
        <dbReference type="EMBL" id="MBU3850907.1"/>
    </source>
</evidence>
<evidence type="ECO:0000256" key="1">
    <source>
        <dbReference type="SAM" id="SignalP"/>
    </source>
</evidence>
<feature type="signal peptide" evidence="1">
    <location>
        <begin position="1"/>
        <end position="25"/>
    </location>
</feature>
<feature type="chain" id="PRO_5039570858" evidence="1">
    <location>
        <begin position="26"/>
        <end position="182"/>
    </location>
</feature>
<dbReference type="AlphaFoldDB" id="A0A9E2NZR2"/>
<reference evidence="3" key="2">
    <citation type="submission" date="2021-04" db="EMBL/GenBank/DDBJ databases">
        <authorList>
            <person name="Gilroy R."/>
        </authorList>
    </citation>
    <scope>NUCLEOTIDE SEQUENCE</scope>
    <source>
        <strain evidence="3">Gambia15-2214</strain>
    </source>
</reference>
<dbReference type="Pfam" id="PF09917">
    <property type="entry name" value="DUF2147"/>
    <property type="match status" value="1"/>
</dbReference>
<feature type="domain" description="DUF2147" evidence="2">
    <location>
        <begin position="35"/>
        <end position="161"/>
    </location>
</feature>
<gene>
    <name evidence="3" type="ORF">IAA16_10105</name>
</gene>
<organism evidence="3 4">
    <name type="scientific">Candidatus Treponema excrementipullorum</name>
    <dbReference type="NCBI Taxonomy" id="2838768"/>
    <lineage>
        <taxon>Bacteria</taxon>
        <taxon>Pseudomonadati</taxon>
        <taxon>Spirochaetota</taxon>
        <taxon>Spirochaetia</taxon>
        <taxon>Spirochaetales</taxon>
        <taxon>Treponemataceae</taxon>
        <taxon>Treponema</taxon>
    </lineage>
</organism>
<name>A0A9E2NZR2_9SPIR</name>
<accession>A0A9E2NZR2</accession>
<keyword evidence="1" id="KW-0732">Signal</keyword>
<proteinExistence type="predicted"/>